<dbReference type="GO" id="GO:0000774">
    <property type="term" value="F:adenyl-nucleotide exchange factor activity"/>
    <property type="evidence" value="ECO:0007669"/>
    <property type="project" value="InterPro"/>
</dbReference>
<evidence type="ECO:0000256" key="1">
    <source>
        <dbReference type="SAM" id="Coils"/>
    </source>
</evidence>
<sequence length="120" mass="14024">MAQAKIQAKMNDPPCNKFSRTLSMADRSVRLLESSDQLEMRVEALREAASAMEQEKECILEMIQSIQNSQEMRNICAGEREELNLTANRLMGRHCLWRSLLARPETPSRRMRYARPHLYR</sequence>
<keyword evidence="3" id="KW-1185">Reference proteome</keyword>
<dbReference type="InterPro" id="IPR037689">
    <property type="entry name" value="BAG2"/>
</dbReference>
<dbReference type="Proteomes" id="UP001279410">
    <property type="component" value="Unassembled WGS sequence"/>
</dbReference>
<evidence type="ECO:0000313" key="2">
    <source>
        <dbReference type="EMBL" id="GLD66566.1"/>
    </source>
</evidence>
<dbReference type="PANTHER" id="PTHR12334:SF6">
    <property type="entry name" value="BAG FAMILY MOLECULAR CHAPERONE REGULATOR 2"/>
    <property type="match status" value="1"/>
</dbReference>
<reference evidence="2" key="1">
    <citation type="submission" date="2022-08" db="EMBL/GenBank/DDBJ databases">
        <title>Genome sequencing of akame (Lates japonicus).</title>
        <authorList>
            <person name="Hashiguchi Y."/>
            <person name="Takahashi H."/>
        </authorList>
    </citation>
    <scope>NUCLEOTIDE SEQUENCE</scope>
    <source>
        <strain evidence="2">Kochi</strain>
    </source>
</reference>
<organism evidence="2 3">
    <name type="scientific">Lates japonicus</name>
    <name type="common">Japanese lates</name>
    <dbReference type="NCBI Taxonomy" id="270547"/>
    <lineage>
        <taxon>Eukaryota</taxon>
        <taxon>Metazoa</taxon>
        <taxon>Chordata</taxon>
        <taxon>Craniata</taxon>
        <taxon>Vertebrata</taxon>
        <taxon>Euteleostomi</taxon>
        <taxon>Actinopterygii</taxon>
        <taxon>Neopterygii</taxon>
        <taxon>Teleostei</taxon>
        <taxon>Neoteleostei</taxon>
        <taxon>Acanthomorphata</taxon>
        <taxon>Carangaria</taxon>
        <taxon>Carangaria incertae sedis</taxon>
        <taxon>Centropomidae</taxon>
        <taxon>Lates</taxon>
    </lineage>
</organism>
<dbReference type="GO" id="GO:0051087">
    <property type="term" value="F:protein-folding chaperone binding"/>
    <property type="evidence" value="ECO:0007669"/>
    <property type="project" value="InterPro"/>
</dbReference>
<keyword evidence="1" id="KW-0175">Coiled coil</keyword>
<feature type="coiled-coil region" evidence="1">
    <location>
        <begin position="35"/>
        <end position="62"/>
    </location>
</feature>
<evidence type="ECO:0000313" key="3">
    <source>
        <dbReference type="Proteomes" id="UP001279410"/>
    </source>
</evidence>
<proteinExistence type="predicted"/>
<dbReference type="PANTHER" id="PTHR12334">
    <property type="entry name" value="BAG FAMILY MOLECULAR CHAPERONE REGULATOR 2"/>
    <property type="match status" value="1"/>
</dbReference>
<comment type="caution">
    <text evidence="2">The sequence shown here is derived from an EMBL/GenBank/DDBJ whole genome shotgun (WGS) entry which is preliminary data.</text>
</comment>
<dbReference type="AlphaFoldDB" id="A0AAD3N5U3"/>
<dbReference type="GO" id="GO:0050821">
    <property type="term" value="P:protein stabilization"/>
    <property type="evidence" value="ECO:0007669"/>
    <property type="project" value="TreeGrafter"/>
</dbReference>
<name>A0AAD3N5U3_LATJO</name>
<protein>
    <submittedName>
        <fullName evidence="2">BAG family molecular chaperone regulator 2</fullName>
    </submittedName>
</protein>
<gene>
    <name evidence="2" type="ORF">AKAME5_001795200</name>
</gene>
<accession>A0AAD3N5U3</accession>
<dbReference type="EMBL" id="BRZM01000094">
    <property type="protein sequence ID" value="GLD66566.1"/>
    <property type="molecule type" value="Genomic_DNA"/>
</dbReference>